<name>A0A1H3I6X5_9EURY</name>
<protein>
    <recommendedName>
        <fullName evidence="3">Methyltransferase domain-containing protein</fullName>
    </recommendedName>
</protein>
<evidence type="ECO:0000313" key="1">
    <source>
        <dbReference type="EMBL" id="SDY23411.1"/>
    </source>
</evidence>
<reference evidence="2" key="1">
    <citation type="submission" date="2016-10" db="EMBL/GenBank/DDBJ databases">
        <authorList>
            <person name="Varghese N."/>
            <person name="Submissions S."/>
        </authorList>
    </citation>
    <scope>NUCLEOTIDE SEQUENCE [LARGE SCALE GENOMIC DNA]</scope>
    <source>
        <strain evidence="2">CGMCC 1.10118</strain>
    </source>
</reference>
<dbReference type="SUPFAM" id="SSF53335">
    <property type="entry name" value="S-adenosyl-L-methionine-dependent methyltransferases"/>
    <property type="match status" value="1"/>
</dbReference>
<dbReference type="InterPro" id="IPR029063">
    <property type="entry name" value="SAM-dependent_MTases_sf"/>
</dbReference>
<evidence type="ECO:0000313" key="2">
    <source>
        <dbReference type="Proteomes" id="UP000199170"/>
    </source>
</evidence>
<sequence length="476" mass="52248">MVDLLFTDARTLRFDSILYPVCPDGVVVDAVYRYVEQNQLDPPNGVAVTSNNETAQRLREAYGNRDLTVVESTILAEDPGVERTFDFVVANPPSIGWQSLSAERRREFAASLRHVSPDDGSVVPAVMYIDRALQFLRPDGRGVFLTAPELTTQRTASAAQQYVAPFVNDLVELPTEADGAGTDSRVLTVVTGEGEGEYEPDRRVNEPEPEQVESSLVAAAHNDTQRRVAEAVMTPAAELDVVAANRDVASVYLDLFAKDYDTTLVYEDPDRRAGLHGFVSRAELTVEDGATVATATEPIPTMRCVALDAGLDTVVSKLGQQRFCFVGEPTGPHGLITRYDLNKLPVYHQLYDQFARFEIGLRQFIRQVAPGWDERTDVTLGVYGANDLVADELATAQLRDLVSIVTELELTSELGIPISEYRASLQDLVSLRNGVAHYNPVVHVMSSRPTADDPERGAPQLATEYELLTSCVDTLT</sequence>
<accession>A0A1H3I6X5</accession>
<proteinExistence type="predicted"/>
<gene>
    <name evidence="1" type="ORF">SAMN04487946_10930</name>
</gene>
<keyword evidence="2" id="KW-1185">Reference proteome</keyword>
<dbReference type="EMBL" id="FNPB01000009">
    <property type="protein sequence ID" value="SDY23411.1"/>
    <property type="molecule type" value="Genomic_DNA"/>
</dbReference>
<dbReference type="Gene3D" id="3.40.50.150">
    <property type="entry name" value="Vaccinia Virus protein VP39"/>
    <property type="match status" value="1"/>
</dbReference>
<dbReference type="AlphaFoldDB" id="A0A1H3I6X5"/>
<dbReference type="Proteomes" id="UP000199170">
    <property type="component" value="Unassembled WGS sequence"/>
</dbReference>
<organism evidence="1 2">
    <name type="scientific">Halobellus clavatus</name>
    <dbReference type="NCBI Taxonomy" id="660517"/>
    <lineage>
        <taxon>Archaea</taxon>
        <taxon>Methanobacteriati</taxon>
        <taxon>Methanobacteriota</taxon>
        <taxon>Stenosarchaea group</taxon>
        <taxon>Halobacteria</taxon>
        <taxon>Halobacteriales</taxon>
        <taxon>Haloferacaceae</taxon>
        <taxon>Halobellus</taxon>
    </lineage>
</organism>
<evidence type="ECO:0008006" key="3">
    <source>
        <dbReference type="Google" id="ProtNLM"/>
    </source>
</evidence>